<name>A0A6J6T947_9ZZZZ</name>
<proteinExistence type="predicted"/>
<dbReference type="AlphaFoldDB" id="A0A6J6T947"/>
<reference evidence="1" key="1">
    <citation type="submission" date="2020-05" db="EMBL/GenBank/DDBJ databases">
        <authorList>
            <person name="Chiriac C."/>
            <person name="Salcher M."/>
            <person name="Ghai R."/>
            <person name="Kavagutti S V."/>
        </authorList>
    </citation>
    <scope>NUCLEOTIDE SEQUENCE</scope>
</reference>
<gene>
    <name evidence="1" type="ORF">UFOPK2810_00484</name>
</gene>
<dbReference type="EMBL" id="CAEZYZ010000060">
    <property type="protein sequence ID" value="CAB4743892.1"/>
    <property type="molecule type" value="Genomic_DNA"/>
</dbReference>
<organism evidence="1">
    <name type="scientific">freshwater metagenome</name>
    <dbReference type="NCBI Taxonomy" id="449393"/>
    <lineage>
        <taxon>unclassified sequences</taxon>
        <taxon>metagenomes</taxon>
        <taxon>ecological metagenomes</taxon>
    </lineage>
</organism>
<protein>
    <submittedName>
        <fullName evidence="1">Unannotated protein</fullName>
    </submittedName>
</protein>
<sequence>MQPIVEEVDAGVCAHAQGLADGFARPLRAHRHDGDLGSVRFTESQCLFDRVLIEFIHHAISGLAIEGRIVGAKLLLCPRIRNLLHADGDLHENPSMFDDKRFGDKRFDDKRFNGKRFDDKCTANSDIFWVSSRRLSRRTASIGIDPSLDTSMK</sequence>
<accession>A0A6J6T947</accession>
<evidence type="ECO:0000313" key="1">
    <source>
        <dbReference type="EMBL" id="CAB4743892.1"/>
    </source>
</evidence>